<dbReference type="Proteomes" id="UP001315278">
    <property type="component" value="Unassembled WGS sequence"/>
</dbReference>
<evidence type="ECO:0000313" key="1">
    <source>
        <dbReference type="EMBL" id="MBR0798850.1"/>
    </source>
</evidence>
<gene>
    <name evidence="1" type="ORF">JQ615_26025</name>
</gene>
<organism evidence="1 2">
    <name type="scientific">Bradyrhizobium jicamae</name>
    <dbReference type="NCBI Taxonomy" id="280332"/>
    <lineage>
        <taxon>Bacteria</taxon>
        <taxon>Pseudomonadati</taxon>
        <taxon>Pseudomonadota</taxon>
        <taxon>Alphaproteobacteria</taxon>
        <taxon>Hyphomicrobiales</taxon>
        <taxon>Nitrobacteraceae</taxon>
        <taxon>Bradyrhizobium</taxon>
    </lineage>
</organism>
<comment type="caution">
    <text evidence="1">The sequence shown here is derived from an EMBL/GenBank/DDBJ whole genome shotgun (WGS) entry which is preliminary data.</text>
</comment>
<name>A0ABS5FQ08_9BRAD</name>
<accession>A0ABS5FQ08</accession>
<sequence>MIKLLIERDIPANFDVTDDAHAARHARIALDAIIATQGKMHWICTYATDDRKLFGLVVVENEEVIEAYVRNAGIEGSVRIHRVIRTLDPALAAPRP</sequence>
<keyword evidence="2" id="KW-1185">Reference proteome</keyword>
<proteinExistence type="predicted"/>
<evidence type="ECO:0000313" key="2">
    <source>
        <dbReference type="Proteomes" id="UP001315278"/>
    </source>
</evidence>
<evidence type="ECO:0008006" key="3">
    <source>
        <dbReference type="Google" id="ProtNLM"/>
    </source>
</evidence>
<protein>
    <recommendedName>
        <fullName evidence="3">DUF4242 domain-containing protein</fullName>
    </recommendedName>
</protein>
<dbReference type="RefSeq" id="WP_212395413.1">
    <property type="nucleotide sequence ID" value="NZ_JAFCJH010000031.1"/>
</dbReference>
<dbReference type="EMBL" id="JAFCJH010000031">
    <property type="protein sequence ID" value="MBR0798850.1"/>
    <property type="molecule type" value="Genomic_DNA"/>
</dbReference>
<reference evidence="2" key="1">
    <citation type="journal article" date="2021" name="ISME J.">
        <title>Evolutionary origin and ecological implication of a unique nif island in free-living Bradyrhizobium lineages.</title>
        <authorList>
            <person name="Tao J."/>
        </authorList>
    </citation>
    <scope>NUCLEOTIDE SEQUENCE [LARGE SCALE GENOMIC DNA]</scope>
    <source>
        <strain evidence="2">SZCCT0434</strain>
    </source>
</reference>